<keyword evidence="1" id="KW-0175">Coiled coil</keyword>
<name>U4L4A3_PYROM</name>
<dbReference type="AlphaFoldDB" id="U4L4A3"/>
<protein>
    <submittedName>
        <fullName evidence="2">Uncharacterized protein</fullName>
    </submittedName>
</protein>
<sequence length="177" mass="20787">MDAHNHLFLTKYRLLLPRDIWPGDIIEAVLEEVDDKNAEEMLGNDNKPPPLKSALKRSTVGRLPVLVPLNPAKEWRVSDEDELTKYVQFIGVPTKGLDVQAVVDKTLTYLKDRERREMLRKEKEEQASIGKLAKWKKNVKEVLEGKKEEEEKKKEERKKEENNKKRVLELTFGLWWK</sequence>
<dbReference type="Proteomes" id="UP000018144">
    <property type="component" value="Unassembled WGS sequence"/>
</dbReference>
<organism evidence="2 3">
    <name type="scientific">Pyronema omphalodes (strain CBS 100304)</name>
    <name type="common">Pyronema confluens</name>
    <dbReference type="NCBI Taxonomy" id="1076935"/>
    <lineage>
        <taxon>Eukaryota</taxon>
        <taxon>Fungi</taxon>
        <taxon>Dikarya</taxon>
        <taxon>Ascomycota</taxon>
        <taxon>Pezizomycotina</taxon>
        <taxon>Pezizomycetes</taxon>
        <taxon>Pezizales</taxon>
        <taxon>Pyronemataceae</taxon>
        <taxon>Pyronema</taxon>
    </lineage>
</organism>
<reference evidence="2 3" key="1">
    <citation type="journal article" date="2013" name="PLoS Genet.">
        <title>The genome and development-dependent transcriptomes of Pyronema confluens: a window into fungal evolution.</title>
        <authorList>
            <person name="Traeger S."/>
            <person name="Altegoer F."/>
            <person name="Freitag M."/>
            <person name="Gabaldon T."/>
            <person name="Kempken F."/>
            <person name="Kumar A."/>
            <person name="Marcet-Houben M."/>
            <person name="Poggeler S."/>
            <person name="Stajich J.E."/>
            <person name="Nowrousian M."/>
        </authorList>
    </citation>
    <scope>NUCLEOTIDE SEQUENCE [LARGE SCALE GENOMIC DNA]</scope>
    <source>
        <strain evidence="3">CBS 100304</strain>
        <tissue evidence="2">Vegetative mycelium</tissue>
    </source>
</reference>
<dbReference type="EMBL" id="HF935642">
    <property type="protein sequence ID" value="CCX11734.1"/>
    <property type="molecule type" value="Genomic_DNA"/>
</dbReference>
<proteinExistence type="predicted"/>
<evidence type="ECO:0000313" key="3">
    <source>
        <dbReference type="Proteomes" id="UP000018144"/>
    </source>
</evidence>
<feature type="coiled-coil region" evidence="1">
    <location>
        <begin position="132"/>
        <end position="171"/>
    </location>
</feature>
<evidence type="ECO:0000256" key="1">
    <source>
        <dbReference type="SAM" id="Coils"/>
    </source>
</evidence>
<keyword evidence="3" id="KW-1185">Reference proteome</keyword>
<evidence type="ECO:0000313" key="2">
    <source>
        <dbReference type="EMBL" id="CCX11734.1"/>
    </source>
</evidence>
<gene>
    <name evidence="2" type="ORF">PCON_11328</name>
</gene>
<accession>U4L4A3</accession>